<dbReference type="PROSITE" id="PS00903">
    <property type="entry name" value="CYT_DCMP_DEAMINASES_1"/>
    <property type="match status" value="1"/>
</dbReference>
<evidence type="ECO:0000256" key="8">
    <source>
        <dbReference type="HAMAP-Rule" id="MF_00972"/>
    </source>
</evidence>
<feature type="domain" description="CMP/dCMP-type deaminase" evidence="10">
    <location>
        <begin position="48"/>
        <end position="160"/>
    </location>
</feature>
<sequence>MCGFCSDKKPREGQAQPEHRRQDDRIDSAEDAQAESGGALMADHVFTEEERGWMRQAMAQARQAYALGEVPVGAVIVDAQGNVVSAGYNRTIIDHDPTAHAEIVALREAARLMGNYRLPGLRLFVTLEPCAMCLGAMLHARLREIVFAAPDPKTGSCGGLIDLSSNTRLNHQTGIRSGLLADECSEMLRRFFRERRQQAKGAADPAER</sequence>
<dbReference type="PROSITE" id="PS51747">
    <property type="entry name" value="CYT_DCMP_DEAMINASES_2"/>
    <property type="match status" value="1"/>
</dbReference>
<comment type="caution">
    <text evidence="11">The sequence shown here is derived from an EMBL/GenBank/DDBJ whole genome shotgun (WGS) entry which is preliminary data.</text>
</comment>
<evidence type="ECO:0000259" key="10">
    <source>
        <dbReference type="PROSITE" id="PS51747"/>
    </source>
</evidence>
<dbReference type="InterPro" id="IPR028883">
    <property type="entry name" value="tRNA_aden_deaminase"/>
</dbReference>
<evidence type="ECO:0000313" key="11">
    <source>
        <dbReference type="EMBL" id="TCV01501.1"/>
    </source>
</evidence>
<proteinExistence type="inferred from homology"/>
<evidence type="ECO:0000256" key="4">
    <source>
        <dbReference type="ARBA" id="ARBA00022723"/>
    </source>
</evidence>
<evidence type="ECO:0000256" key="1">
    <source>
        <dbReference type="ARBA" id="ARBA00010669"/>
    </source>
</evidence>
<dbReference type="SUPFAM" id="SSF53927">
    <property type="entry name" value="Cytidine deaminase-like"/>
    <property type="match status" value="1"/>
</dbReference>
<protein>
    <recommendedName>
        <fullName evidence="8">tRNA-specific adenosine deaminase</fullName>
        <ecNumber evidence="8">3.5.4.33</ecNumber>
    </recommendedName>
</protein>
<evidence type="ECO:0000256" key="9">
    <source>
        <dbReference type="SAM" id="MobiDB-lite"/>
    </source>
</evidence>
<evidence type="ECO:0000313" key="12">
    <source>
        <dbReference type="Proteomes" id="UP000294692"/>
    </source>
</evidence>
<dbReference type="Pfam" id="PF00383">
    <property type="entry name" value="dCMP_cyt_deam_1"/>
    <property type="match status" value="1"/>
</dbReference>
<keyword evidence="3 8" id="KW-0819">tRNA processing</keyword>
<keyword evidence="4 8" id="KW-0479">Metal-binding</keyword>
<dbReference type="Gene3D" id="3.40.140.10">
    <property type="entry name" value="Cytidine Deaminase, domain 2"/>
    <property type="match status" value="1"/>
</dbReference>
<dbReference type="AlphaFoldDB" id="A0A4R3VBP4"/>
<feature type="binding site" evidence="8">
    <location>
        <position position="130"/>
    </location>
    <ligand>
        <name>Zn(2+)</name>
        <dbReference type="ChEBI" id="CHEBI:29105"/>
        <note>catalytic</note>
    </ligand>
</feature>
<comment type="similarity">
    <text evidence="1">Belongs to the cytidine and deoxycytidylate deaminase family. ADAT2 subfamily.</text>
</comment>
<feature type="binding site" evidence="8">
    <location>
        <position position="133"/>
    </location>
    <ligand>
        <name>Zn(2+)</name>
        <dbReference type="ChEBI" id="CHEBI:29105"/>
        <note>catalytic</note>
    </ligand>
</feature>
<dbReference type="EC" id="3.5.4.33" evidence="8"/>
<dbReference type="GO" id="GO:0008270">
    <property type="term" value="F:zinc ion binding"/>
    <property type="evidence" value="ECO:0007669"/>
    <property type="project" value="UniProtKB-UniRule"/>
</dbReference>
<dbReference type="EMBL" id="SMBX01000002">
    <property type="protein sequence ID" value="TCV01501.1"/>
    <property type="molecule type" value="Genomic_DNA"/>
</dbReference>
<dbReference type="InterPro" id="IPR016193">
    <property type="entry name" value="Cytidine_deaminase-like"/>
</dbReference>
<keyword evidence="6 8" id="KW-0862">Zinc</keyword>
<evidence type="ECO:0000256" key="3">
    <source>
        <dbReference type="ARBA" id="ARBA00022694"/>
    </source>
</evidence>
<dbReference type="GO" id="GO:0052717">
    <property type="term" value="F:tRNA-specific adenosine-34 deaminase activity"/>
    <property type="evidence" value="ECO:0007669"/>
    <property type="project" value="UniProtKB-UniRule"/>
</dbReference>
<gene>
    <name evidence="8" type="primary">tadA</name>
    <name evidence="11" type="ORF">EV686_102213</name>
</gene>
<keyword evidence="5 8" id="KW-0378">Hydrolase</keyword>
<dbReference type="CDD" id="cd01285">
    <property type="entry name" value="nucleoside_deaminase"/>
    <property type="match status" value="1"/>
</dbReference>
<evidence type="ECO:0000256" key="2">
    <source>
        <dbReference type="ARBA" id="ARBA00011738"/>
    </source>
</evidence>
<dbReference type="GO" id="GO:0002100">
    <property type="term" value="P:tRNA wobble adenosine to inosine editing"/>
    <property type="evidence" value="ECO:0007669"/>
    <property type="project" value="UniProtKB-UniRule"/>
</dbReference>
<feature type="region of interest" description="Disordered" evidence="9">
    <location>
        <begin position="1"/>
        <end position="41"/>
    </location>
</feature>
<feature type="active site" description="Proton donor" evidence="8">
    <location>
        <position position="102"/>
    </location>
</feature>
<comment type="subunit">
    <text evidence="2 8">Homodimer.</text>
</comment>
<name>A0A4R3VBP4_9BURK</name>
<feature type="compositionally biased region" description="Basic and acidic residues" evidence="9">
    <location>
        <begin position="1"/>
        <end position="28"/>
    </location>
</feature>
<dbReference type="InterPro" id="IPR016192">
    <property type="entry name" value="APOBEC/CMP_deaminase_Zn-bd"/>
</dbReference>
<evidence type="ECO:0000256" key="7">
    <source>
        <dbReference type="ARBA" id="ARBA00048045"/>
    </source>
</evidence>
<evidence type="ECO:0000256" key="5">
    <source>
        <dbReference type="ARBA" id="ARBA00022801"/>
    </source>
</evidence>
<dbReference type="HAMAP" id="MF_00972">
    <property type="entry name" value="tRNA_aden_deaminase"/>
    <property type="match status" value="1"/>
</dbReference>
<dbReference type="NCBIfam" id="NF008113">
    <property type="entry name" value="PRK10860.1"/>
    <property type="match status" value="1"/>
</dbReference>
<dbReference type="PANTHER" id="PTHR11079">
    <property type="entry name" value="CYTOSINE DEAMINASE FAMILY MEMBER"/>
    <property type="match status" value="1"/>
</dbReference>
<comment type="catalytic activity">
    <reaction evidence="7 8">
        <text>adenosine(34) in tRNA + H2O + H(+) = inosine(34) in tRNA + NH4(+)</text>
        <dbReference type="Rhea" id="RHEA:43168"/>
        <dbReference type="Rhea" id="RHEA-COMP:10373"/>
        <dbReference type="Rhea" id="RHEA-COMP:10374"/>
        <dbReference type="ChEBI" id="CHEBI:15377"/>
        <dbReference type="ChEBI" id="CHEBI:15378"/>
        <dbReference type="ChEBI" id="CHEBI:28938"/>
        <dbReference type="ChEBI" id="CHEBI:74411"/>
        <dbReference type="ChEBI" id="CHEBI:82852"/>
        <dbReference type="EC" id="3.5.4.33"/>
    </reaction>
</comment>
<keyword evidence="12" id="KW-1185">Reference proteome</keyword>
<feature type="binding site" evidence="8">
    <location>
        <position position="100"/>
    </location>
    <ligand>
        <name>Zn(2+)</name>
        <dbReference type="ChEBI" id="CHEBI:29105"/>
        <note>catalytic</note>
    </ligand>
</feature>
<dbReference type="InterPro" id="IPR002125">
    <property type="entry name" value="CMP_dCMP_dom"/>
</dbReference>
<dbReference type="Proteomes" id="UP000294692">
    <property type="component" value="Unassembled WGS sequence"/>
</dbReference>
<dbReference type="FunFam" id="3.40.140.10:FF:000005">
    <property type="entry name" value="tRNA-specific adenosine deaminase"/>
    <property type="match status" value="1"/>
</dbReference>
<organism evidence="11 12">
    <name type="scientific">Paracandidimonas soli</name>
    <dbReference type="NCBI Taxonomy" id="1917182"/>
    <lineage>
        <taxon>Bacteria</taxon>
        <taxon>Pseudomonadati</taxon>
        <taxon>Pseudomonadota</taxon>
        <taxon>Betaproteobacteria</taxon>
        <taxon>Burkholderiales</taxon>
        <taxon>Alcaligenaceae</taxon>
        <taxon>Paracandidimonas</taxon>
    </lineage>
</organism>
<accession>A0A4R3VBP4</accession>
<comment type="cofactor">
    <cofactor evidence="8">
        <name>Zn(2+)</name>
        <dbReference type="ChEBI" id="CHEBI:29105"/>
    </cofactor>
    <text evidence="8">Binds 1 zinc ion per subunit.</text>
</comment>
<reference evidence="11 12" key="1">
    <citation type="submission" date="2019-03" db="EMBL/GenBank/DDBJ databases">
        <title>Genomic Encyclopedia of Type Strains, Phase IV (KMG-IV): sequencing the most valuable type-strain genomes for metagenomic binning, comparative biology and taxonomic classification.</title>
        <authorList>
            <person name="Goeker M."/>
        </authorList>
    </citation>
    <scope>NUCLEOTIDE SEQUENCE [LARGE SCALE GENOMIC DNA]</scope>
    <source>
        <strain evidence="11 12">DSM 100048</strain>
    </source>
</reference>
<evidence type="ECO:0000256" key="6">
    <source>
        <dbReference type="ARBA" id="ARBA00022833"/>
    </source>
</evidence>
<comment type="function">
    <text evidence="8">Catalyzes the deamination of adenosine to inosine at the wobble position 34 of tRNA(Arg2).</text>
</comment>
<dbReference type="PANTHER" id="PTHR11079:SF202">
    <property type="entry name" value="TRNA-SPECIFIC ADENOSINE DEAMINASE"/>
    <property type="match status" value="1"/>
</dbReference>